<dbReference type="GO" id="GO:0000978">
    <property type="term" value="F:RNA polymerase II cis-regulatory region sequence-specific DNA binding"/>
    <property type="evidence" value="ECO:0007669"/>
    <property type="project" value="TreeGrafter"/>
</dbReference>
<evidence type="ECO:0000256" key="2">
    <source>
        <dbReference type="ARBA" id="ARBA00022737"/>
    </source>
</evidence>
<dbReference type="GO" id="GO:0033993">
    <property type="term" value="P:response to lipid"/>
    <property type="evidence" value="ECO:0007669"/>
    <property type="project" value="UniProtKB-ARBA"/>
</dbReference>
<dbReference type="InterPro" id="IPR050560">
    <property type="entry name" value="MYB_TF"/>
</dbReference>
<evidence type="ECO:0000259" key="6">
    <source>
        <dbReference type="PROSITE" id="PS50090"/>
    </source>
</evidence>
<feature type="domain" description="Myb-like" evidence="6">
    <location>
        <begin position="5"/>
        <end position="52"/>
    </location>
</feature>
<protein>
    <recommendedName>
        <fullName evidence="10">Trichome differentiation protein GL1</fullName>
    </recommendedName>
</protein>
<dbReference type="PROSITE" id="PS51294">
    <property type="entry name" value="HTH_MYB"/>
    <property type="match status" value="2"/>
</dbReference>
<feature type="domain" description="HTH myb-type" evidence="7">
    <location>
        <begin position="60"/>
        <end position="107"/>
    </location>
</feature>
<dbReference type="OrthoDB" id="2143914at2759"/>
<keyword evidence="9" id="KW-1185">Reference proteome</keyword>
<dbReference type="GO" id="GO:1902584">
    <property type="term" value="P:positive regulation of response to water deprivation"/>
    <property type="evidence" value="ECO:0007669"/>
    <property type="project" value="UniProtKB-ARBA"/>
</dbReference>
<accession>A0A6A6V150</accession>
<dbReference type="InterPro" id="IPR009057">
    <property type="entry name" value="Homeodomain-like_sf"/>
</dbReference>
<reference evidence="8" key="1">
    <citation type="journal article" date="2020" name="Stud. Mycol.">
        <title>101 Dothideomycetes genomes: a test case for predicting lifestyles and emergence of pathogens.</title>
        <authorList>
            <person name="Haridas S."/>
            <person name="Albert R."/>
            <person name="Binder M."/>
            <person name="Bloem J."/>
            <person name="Labutti K."/>
            <person name="Salamov A."/>
            <person name="Andreopoulos B."/>
            <person name="Baker S."/>
            <person name="Barry K."/>
            <person name="Bills G."/>
            <person name="Bluhm B."/>
            <person name="Cannon C."/>
            <person name="Castanera R."/>
            <person name="Culley D."/>
            <person name="Daum C."/>
            <person name="Ezra D."/>
            <person name="Gonzalez J."/>
            <person name="Henrissat B."/>
            <person name="Kuo A."/>
            <person name="Liang C."/>
            <person name="Lipzen A."/>
            <person name="Lutzoni F."/>
            <person name="Magnuson J."/>
            <person name="Mondo S."/>
            <person name="Nolan M."/>
            <person name="Ohm R."/>
            <person name="Pangilinan J."/>
            <person name="Park H.-J."/>
            <person name="Ramirez L."/>
            <person name="Alfaro M."/>
            <person name="Sun H."/>
            <person name="Tritt A."/>
            <person name="Yoshinaga Y."/>
            <person name="Zwiers L.-H."/>
            <person name="Turgeon B."/>
            <person name="Goodwin S."/>
            <person name="Spatafora J."/>
            <person name="Crous P."/>
            <person name="Grigoriev I."/>
        </authorList>
    </citation>
    <scope>NUCLEOTIDE SEQUENCE</scope>
    <source>
        <strain evidence="8">CBS 119925</strain>
    </source>
</reference>
<dbReference type="SUPFAM" id="SSF46689">
    <property type="entry name" value="Homeodomain-like"/>
    <property type="match status" value="1"/>
</dbReference>
<dbReference type="GO" id="GO:1901002">
    <property type="term" value="P:positive regulation of response to salt stress"/>
    <property type="evidence" value="ECO:0007669"/>
    <property type="project" value="UniProtKB-ARBA"/>
</dbReference>
<evidence type="ECO:0000259" key="7">
    <source>
        <dbReference type="PROSITE" id="PS51294"/>
    </source>
</evidence>
<feature type="region of interest" description="Disordered" evidence="5">
    <location>
        <begin position="170"/>
        <end position="257"/>
    </location>
</feature>
<dbReference type="Pfam" id="PF00249">
    <property type="entry name" value="Myb_DNA-binding"/>
    <property type="match status" value="2"/>
</dbReference>
<organism evidence="8 9">
    <name type="scientific">Sporormia fimetaria CBS 119925</name>
    <dbReference type="NCBI Taxonomy" id="1340428"/>
    <lineage>
        <taxon>Eukaryota</taxon>
        <taxon>Fungi</taxon>
        <taxon>Dikarya</taxon>
        <taxon>Ascomycota</taxon>
        <taxon>Pezizomycotina</taxon>
        <taxon>Dothideomycetes</taxon>
        <taxon>Pleosporomycetidae</taxon>
        <taxon>Pleosporales</taxon>
        <taxon>Sporormiaceae</taxon>
        <taxon>Sporormia</taxon>
    </lineage>
</organism>
<gene>
    <name evidence="8" type="ORF">M011DRAFT_489110</name>
</gene>
<evidence type="ECO:0000256" key="4">
    <source>
        <dbReference type="ARBA" id="ARBA00023242"/>
    </source>
</evidence>
<dbReference type="InterPro" id="IPR017930">
    <property type="entry name" value="Myb_dom"/>
</dbReference>
<feature type="compositionally biased region" description="Polar residues" evidence="5">
    <location>
        <begin position="350"/>
        <end position="360"/>
    </location>
</feature>
<dbReference type="PANTHER" id="PTHR45614:SF25">
    <property type="entry name" value="MYB PROTEIN"/>
    <property type="match status" value="1"/>
</dbReference>
<dbReference type="GO" id="GO:1902806">
    <property type="term" value="P:regulation of cell cycle G1/S phase transition"/>
    <property type="evidence" value="ECO:0007669"/>
    <property type="project" value="UniProtKB-ARBA"/>
</dbReference>
<dbReference type="EMBL" id="MU006590">
    <property type="protein sequence ID" value="KAF2744258.1"/>
    <property type="molecule type" value="Genomic_DNA"/>
</dbReference>
<evidence type="ECO:0000256" key="1">
    <source>
        <dbReference type="ARBA" id="ARBA00004123"/>
    </source>
</evidence>
<dbReference type="GO" id="GO:0005634">
    <property type="term" value="C:nucleus"/>
    <property type="evidence" value="ECO:0007669"/>
    <property type="project" value="UniProtKB-SubCell"/>
</dbReference>
<proteinExistence type="predicted"/>
<dbReference type="GO" id="GO:0050891">
    <property type="term" value="P:multicellular organismal-level water homeostasis"/>
    <property type="evidence" value="ECO:0007669"/>
    <property type="project" value="UniProtKB-ARBA"/>
</dbReference>
<evidence type="ECO:0000313" key="9">
    <source>
        <dbReference type="Proteomes" id="UP000799440"/>
    </source>
</evidence>
<evidence type="ECO:0000313" key="8">
    <source>
        <dbReference type="EMBL" id="KAF2744258.1"/>
    </source>
</evidence>
<dbReference type="Proteomes" id="UP000799440">
    <property type="component" value="Unassembled WGS sequence"/>
</dbReference>
<keyword evidence="4" id="KW-0539">Nucleus</keyword>
<dbReference type="SMART" id="SM00717">
    <property type="entry name" value="SANT"/>
    <property type="match status" value="2"/>
</dbReference>
<dbReference type="GO" id="GO:0000981">
    <property type="term" value="F:DNA-binding transcription factor activity, RNA polymerase II-specific"/>
    <property type="evidence" value="ECO:0007669"/>
    <property type="project" value="TreeGrafter"/>
</dbReference>
<name>A0A6A6V150_9PLEO</name>
<dbReference type="GO" id="GO:2000037">
    <property type="term" value="P:regulation of stomatal complex patterning"/>
    <property type="evidence" value="ECO:0007669"/>
    <property type="project" value="UniProtKB-ARBA"/>
</dbReference>
<dbReference type="InterPro" id="IPR001005">
    <property type="entry name" value="SANT/Myb"/>
</dbReference>
<feature type="domain" description="Myb-like" evidence="6">
    <location>
        <begin position="53"/>
        <end position="100"/>
    </location>
</feature>
<dbReference type="GO" id="GO:0045944">
    <property type="term" value="P:positive regulation of transcription by RNA polymerase II"/>
    <property type="evidence" value="ECO:0007669"/>
    <property type="project" value="TreeGrafter"/>
</dbReference>
<feature type="compositionally biased region" description="Basic and acidic residues" evidence="5">
    <location>
        <begin position="369"/>
        <end position="381"/>
    </location>
</feature>
<dbReference type="Gene3D" id="1.10.10.60">
    <property type="entry name" value="Homeodomain-like"/>
    <property type="match status" value="2"/>
</dbReference>
<dbReference type="PROSITE" id="PS50090">
    <property type="entry name" value="MYB_LIKE"/>
    <property type="match status" value="2"/>
</dbReference>
<feature type="region of interest" description="Disordered" evidence="5">
    <location>
        <begin position="95"/>
        <end position="118"/>
    </location>
</feature>
<feature type="region of interest" description="Disordered" evidence="5">
    <location>
        <begin position="306"/>
        <end position="381"/>
    </location>
</feature>
<feature type="compositionally biased region" description="Pro residues" evidence="5">
    <location>
        <begin position="316"/>
        <end position="326"/>
    </location>
</feature>
<dbReference type="PANTHER" id="PTHR45614">
    <property type="entry name" value="MYB PROTEIN-RELATED"/>
    <property type="match status" value="1"/>
</dbReference>
<dbReference type="CDD" id="cd00167">
    <property type="entry name" value="SANT"/>
    <property type="match status" value="2"/>
</dbReference>
<comment type="subcellular location">
    <subcellularLocation>
        <location evidence="1">Nucleus</location>
    </subcellularLocation>
</comment>
<sequence length="381" mass="42984">MVVHRRGPWSQAEDRMLIELVQSRGPHNWVRISHDIKSRSPKQCRERYHQNLKPNLNHNPITAEEGEAIERMVAEMGKKWAEIARRLNGRSDNAVKNWWNGGQHRRKRNPERQREAESRALQPVYPYSIPSHQHEQRPPHASAFAHPILPPIRDFAEPAHYVDSRRPSLNVATHSPHSVKLPHPQAFEVYPGSRPQPLQLPPPYAHRRVSGYETPLPSPGHSIASVDAPSLITDNGSESRSPRAALSPFADPSSQYGRYRRRSSLQLPPVYSNQAPFQGTRLAFSEPDFRAPERHPLPSQHALSPVYQHSAAPSPSSRPAPLPSYPQSPRQPWSAALSPPSRQLPLPGSSPKQATETRSAPVTPYTEGAPRDRRMRIDNIL</sequence>
<evidence type="ECO:0000256" key="3">
    <source>
        <dbReference type="ARBA" id="ARBA00023125"/>
    </source>
</evidence>
<dbReference type="AlphaFoldDB" id="A0A6A6V150"/>
<evidence type="ECO:0008006" key="10">
    <source>
        <dbReference type="Google" id="ProtNLM"/>
    </source>
</evidence>
<keyword evidence="3" id="KW-0238">DNA-binding</keyword>
<dbReference type="FunFam" id="1.10.10.60:FF:000355">
    <property type="entry name" value="Transcription factor MYB124"/>
    <property type="match status" value="1"/>
</dbReference>
<keyword evidence="2" id="KW-0677">Repeat</keyword>
<feature type="domain" description="HTH myb-type" evidence="7">
    <location>
        <begin position="1"/>
        <end position="56"/>
    </location>
</feature>
<evidence type="ECO:0000256" key="5">
    <source>
        <dbReference type="SAM" id="MobiDB-lite"/>
    </source>
</evidence>
<dbReference type="GO" id="GO:0032875">
    <property type="term" value="P:regulation of DNA endoreduplication"/>
    <property type="evidence" value="ECO:0007669"/>
    <property type="project" value="UniProtKB-ARBA"/>
</dbReference>
<dbReference type="GO" id="GO:0000278">
    <property type="term" value="P:mitotic cell cycle"/>
    <property type="evidence" value="ECO:0007669"/>
    <property type="project" value="TreeGrafter"/>
</dbReference>